<keyword evidence="12" id="KW-1185">Reference proteome</keyword>
<keyword evidence="3" id="KW-1003">Cell membrane</keyword>
<evidence type="ECO:0000256" key="1">
    <source>
        <dbReference type="ARBA" id="ARBA00004429"/>
    </source>
</evidence>
<keyword evidence="2" id="KW-0813">Transport</keyword>
<dbReference type="Proteomes" id="UP001589838">
    <property type="component" value="Unassembled WGS sequence"/>
</dbReference>
<comment type="caution">
    <text evidence="11">The sequence shown here is derived from an EMBL/GenBank/DDBJ whole genome shotgun (WGS) entry which is preliminary data.</text>
</comment>
<dbReference type="InterPro" id="IPR007387">
    <property type="entry name" value="TRAP_DctQ"/>
</dbReference>
<keyword evidence="5 9" id="KW-0812">Transmembrane</keyword>
<feature type="transmembrane region" description="Helical" evidence="9">
    <location>
        <begin position="12"/>
        <end position="33"/>
    </location>
</feature>
<proteinExistence type="inferred from homology"/>
<name>A0ABV6K6Y6_9BACI</name>
<evidence type="ECO:0000259" key="10">
    <source>
        <dbReference type="Pfam" id="PF04290"/>
    </source>
</evidence>
<evidence type="ECO:0000256" key="6">
    <source>
        <dbReference type="ARBA" id="ARBA00022989"/>
    </source>
</evidence>
<keyword evidence="7 9" id="KW-0472">Membrane</keyword>
<feature type="domain" description="Tripartite ATP-independent periplasmic transporters DctQ component" evidence="10">
    <location>
        <begin position="22"/>
        <end position="150"/>
    </location>
</feature>
<evidence type="ECO:0000256" key="2">
    <source>
        <dbReference type="ARBA" id="ARBA00022448"/>
    </source>
</evidence>
<dbReference type="InterPro" id="IPR055348">
    <property type="entry name" value="DctQ"/>
</dbReference>
<keyword evidence="6 9" id="KW-1133">Transmembrane helix</keyword>
<feature type="transmembrane region" description="Helical" evidence="9">
    <location>
        <begin position="124"/>
        <end position="143"/>
    </location>
</feature>
<protein>
    <submittedName>
        <fullName evidence="11">TRAP transporter small permease</fullName>
    </submittedName>
</protein>
<organism evidence="11 12">
    <name type="scientific">Halalkalibacter kiskunsagensis</name>
    <dbReference type="NCBI Taxonomy" id="1548599"/>
    <lineage>
        <taxon>Bacteria</taxon>
        <taxon>Bacillati</taxon>
        <taxon>Bacillota</taxon>
        <taxon>Bacilli</taxon>
        <taxon>Bacillales</taxon>
        <taxon>Bacillaceae</taxon>
        <taxon>Halalkalibacter</taxon>
    </lineage>
</organism>
<evidence type="ECO:0000256" key="8">
    <source>
        <dbReference type="ARBA" id="ARBA00038436"/>
    </source>
</evidence>
<evidence type="ECO:0000256" key="7">
    <source>
        <dbReference type="ARBA" id="ARBA00023136"/>
    </source>
</evidence>
<comment type="similarity">
    <text evidence="8">Belongs to the TRAP transporter small permease family.</text>
</comment>
<feature type="transmembrane region" description="Helical" evidence="9">
    <location>
        <begin position="83"/>
        <end position="104"/>
    </location>
</feature>
<evidence type="ECO:0000256" key="5">
    <source>
        <dbReference type="ARBA" id="ARBA00022692"/>
    </source>
</evidence>
<reference evidence="11 12" key="1">
    <citation type="submission" date="2024-09" db="EMBL/GenBank/DDBJ databases">
        <authorList>
            <person name="Sun Q."/>
            <person name="Mori K."/>
        </authorList>
    </citation>
    <scope>NUCLEOTIDE SEQUENCE [LARGE SCALE GENOMIC DNA]</scope>
    <source>
        <strain evidence="11 12">NCAIM B.02610</strain>
    </source>
</reference>
<dbReference type="EMBL" id="JBHLUX010000001">
    <property type="protein sequence ID" value="MFC0469069.1"/>
    <property type="molecule type" value="Genomic_DNA"/>
</dbReference>
<sequence>MFIKQLEKIQLSLGIIFLSIFFIAVLVQVVTRYLGISVIWTEEVANYSFIWAVFMGAAVMVNRKDHFNFDYLSKKLKGKAKQSLSIVTDSILLVFCSGLFIYSLTALTSFWNYNWVSLPMIKMGYVWLSLPVMSITMVIYLFAHIVTSVKKIAAGEGNE</sequence>
<dbReference type="PANTHER" id="PTHR35011:SF2">
    <property type="entry name" value="2,3-DIKETO-L-GULONATE TRAP TRANSPORTER SMALL PERMEASE PROTEIN YIAM"/>
    <property type="match status" value="1"/>
</dbReference>
<dbReference type="RefSeq" id="WP_335958216.1">
    <property type="nucleotide sequence ID" value="NZ_JAXBLX010000001.1"/>
</dbReference>
<evidence type="ECO:0000256" key="9">
    <source>
        <dbReference type="SAM" id="Phobius"/>
    </source>
</evidence>
<accession>A0ABV6K6Y6</accession>
<dbReference type="PANTHER" id="PTHR35011">
    <property type="entry name" value="2,3-DIKETO-L-GULONATE TRAP TRANSPORTER SMALL PERMEASE PROTEIN YIAM"/>
    <property type="match status" value="1"/>
</dbReference>
<evidence type="ECO:0000313" key="11">
    <source>
        <dbReference type="EMBL" id="MFC0469069.1"/>
    </source>
</evidence>
<comment type="subcellular location">
    <subcellularLocation>
        <location evidence="1">Cell inner membrane</location>
        <topology evidence="1">Multi-pass membrane protein</topology>
    </subcellularLocation>
</comment>
<feature type="transmembrane region" description="Helical" evidence="9">
    <location>
        <begin position="45"/>
        <end position="62"/>
    </location>
</feature>
<evidence type="ECO:0000256" key="3">
    <source>
        <dbReference type="ARBA" id="ARBA00022475"/>
    </source>
</evidence>
<evidence type="ECO:0000313" key="12">
    <source>
        <dbReference type="Proteomes" id="UP001589838"/>
    </source>
</evidence>
<evidence type="ECO:0000256" key="4">
    <source>
        <dbReference type="ARBA" id="ARBA00022519"/>
    </source>
</evidence>
<gene>
    <name evidence="11" type="ORF">ACFFHM_00430</name>
</gene>
<keyword evidence="4" id="KW-0997">Cell inner membrane</keyword>
<dbReference type="Pfam" id="PF04290">
    <property type="entry name" value="DctQ"/>
    <property type="match status" value="1"/>
</dbReference>